<dbReference type="AlphaFoldDB" id="A0A1H3HKX1"/>
<proteinExistence type="predicted"/>
<dbReference type="Proteomes" id="UP000199026">
    <property type="component" value="Unassembled WGS sequence"/>
</dbReference>
<protein>
    <submittedName>
        <fullName evidence="1">Uncharacterized protein</fullName>
    </submittedName>
</protein>
<sequence length="61" mass="6353">MSTKGWEQSLLAAESTIAKLVHQPVMQGMAKGGLSPSVCFCGAFLDVASASRWLGGQASVR</sequence>
<organism evidence="1 2">
    <name type="scientific">Lentibacter algarum</name>
    <dbReference type="NCBI Taxonomy" id="576131"/>
    <lineage>
        <taxon>Bacteria</taxon>
        <taxon>Pseudomonadati</taxon>
        <taxon>Pseudomonadota</taxon>
        <taxon>Alphaproteobacteria</taxon>
        <taxon>Rhodobacterales</taxon>
        <taxon>Roseobacteraceae</taxon>
        <taxon>Lentibacter</taxon>
    </lineage>
</organism>
<keyword evidence="2" id="KW-1185">Reference proteome</keyword>
<accession>A0A1H3HKX1</accession>
<evidence type="ECO:0000313" key="2">
    <source>
        <dbReference type="Proteomes" id="UP000199026"/>
    </source>
</evidence>
<gene>
    <name evidence="1" type="ORF">SAMN05444486_101493</name>
</gene>
<reference evidence="1 2" key="1">
    <citation type="submission" date="2016-10" db="EMBL/GenBank/DDBJ databases">
        <authorList>
            <person name="de Groot N.N."/>
        </authorList>
    </citation>
    <scope>NUCLEOTIDE SEQUENCE [LARGE SCALE GENOMIC DNA]</scope>
    <source>
        <strain evidence="1 2">DSM 24677</strain>
    </source>
</reference>
<evidence type="ECO:0000313" key="1">
    <source>
        <dbReference type="EMBL" id="SDY15875.1"/>
    </source>
</evidence>
<name>A0A1H3HKX1_9RHOB</name>
<dbReference type="EMBL" id="FNPR01000001">
    <property type="protein sequence ID" value="SDY15875.1"/>
    <property type="molecule type" value="Genomic_DNA"/>
</dbReference>